<protein>
    <submittedName>
        <fullName evidence="2">Transporter associated domain-containing protein</fullName>
    </submittedName>
</protein>
<comment type="caution">
    <text evidence="2">The sequence shown here is derived from an EMBL/GenBank/DDBJ whole genome shotgun (WGS) entry which is preliminary data.</text>
</comment>
<dbReference type="InterPro" id="IPR016169">
    <property type="entry name" value="FAD-bd_PCMH_sub2"/>
</dbReference>
<dbReference type="EMBL" id="QRDJ01000006">
    <property type="protein sequence ID" value="REC96194.1"/>
    <property type="molecule type" value="Genomic_DNA"/>
</dbReference>
<keyword evidence="3" id="KW-1185">Reference proteome</keyword>
<name>A0A3D9E144_9GAMM</name>
<proteinExistence type="predicted"/>
<gene>
    <name evidence="2" type="ORF">C8D72_0873</name>
</gene>
<evidence type="ECO:0000313" key="2">
    <source>
        <dbReference type="EMBL" id="REC96194.1"/>
    </source>
</evidence>
<dbReference type="Pfam" id="PF03471">
    <property type="entry name" value="CorC_HlyC"/>
    <property type="match status" value="1"/>
</dbReference>
<evidence type="ECO:0000313" key="3">
    <source>
        <dbReference type="Proteomes" id="UP000256334"/>
    </source>
</evidence>
<evidence type="ECO:0000259" key="1">
    <source>
        <dbReference type="Pfam" id="PF03471"/>
    </source>
</evidence>
<dbReference type="SUPFAM" id="SSF56176">
    <property type="entry name" value="FAD-binding/transporter-associated domain-like"/>
    <property type="match status" value="1"/>
</dbReference>
<sequence>MGDVADAYGLTLSRWEREETLGAFIARRVGGYPVVGDDIDWHGIHWIVQDVEGNNVTRVGIRLHG</sequence>
<reference evidence="2 3" key="1">
    <citation type="submission" date="2018-07" db="EMBL/GenBank/DDBJ databases">
        <title>Genomic Encyclopedia of Type Strains, Phase IV (KMG-IV): sequencing the most valuable type-strain genomes for metagenomic binning, comparative biology and taxonomic classification.</title>
        <authorList>
            <person name="Goeker M."/>
        </authorList>
    </citation>
    <scope>NUCLEOTIDE SEQUENCE [LARGE SCALE GENOMIC DNA]</scope>
    <source>
        <strain evidence="2 3">DSM 14324</strain>
    </source>
</reference>
<dbReference type="AlphaFoldDB" id="A0A3D9E144"/>
<accession>A0A3D9E144</accession>
<dbReference type="InterPro" id="IPR005170">
    <property type="entry name" value="Transptr-assoc_dom"/>
</dbReference>
<dbReference type="Gene3D" id="3.30.465.10">
    <property type="match status" value="1"/>
</dbReference>
<organism evidence="2 3">
    <name type="scientific">Kushneria indalinina DSM 14324</name>
    <dbReference type="NCBI Taxonomy" id="1122140"/>
    <lineage>
        <taxon>Bacteria</taxon>
        <taxon>Pseudomonadati</taxon>
        <taxon>Pseudomonadota</taxon>
        <taxon>Gammaproteobacteria</taxon>
        <taxon>Oceanospirillales</taxon>
        <taxon>Halomonadaceae</taxon>
        <taxon>Kushneria</taxon>
    </lineage>
</organism>
<dbReference type="InterPro" id="IPR036318">
    <property type="entry name" value="FAD-bd_PCMH-like_sf"/>
</dbReference>
<feature type="domain" description="Transporter-associated" evidence="1">
    <location>
        <begin position="2"/>
        <end position="63"/>
    </location>
</feature>
<dbReference type="Proteomes" id="UP000256334">
    <property type="component" value="Unassembled WGS sequence"/>
</dbReference>
<dbReference type="GO" id="GO:0050660">
    <property type="term" value="F:flavin adenine dinucleotide binding"/>
    <property type="evidence" value="ECO:0007669"/>
    <property type="project" value="InterPro"/>
</dbReference>